<dbReference type="PANTHER" id="PTHR47240:SF2">
    <property type="entry name" value="CHROMO DOMAIN-CONTAINING PROTEIN LHP1"/>
    <property type="match status" value="1"/>
</dbReference>
<feature type="domain" description="Chromo" evidence="4">
    <location>
        <begin position="18"/>
        <end position="77"/>
    </location>
</feature>
<dbReference type="InterPro" id="IPR044251">
    <property type="entry name" value="LHP1-like"/>
</dbReference>
<dbReference type="GO" id="GO:0031507">
    <property type="term" value="P:heterochromatin formation"/>
    <property type="evidence" value="ECO:0007669"/>
    <property type="project" value="InterPro"/>
</dbReference>
<dbReference type="InterPro" id="IPR000953">
    <property type="entry name" value="Chromo/chromo_shadow_dom"/>
</dbReference>
<name>A0A251V163_HELAN</name>
<dbReference type="InterPro" id="IPR023779">
    <property type="entry name" value="Chromodomain_CS"/>
</dbReference>
<dbReference type="PANTHER" id="PTHR47240">
    <property type="entry name" value="CHROMO DOMAIN-CONTAINING PROTEIN LHP1"/>
    <property type="match status" value="1"/>
</dbReference>
<dbReference type="PROSITE" id="PS00598">
    <property type="entry name" value="CHROMO_1"/>
    <property type="match status" value="1"/>
</dbReference>
<dbReference type="STRING" id="4232.A0A251V163"/>
<dbReference type="CDD" id="cd00024">
    <property type="entry name" value="CD_CSD"/>
    <property type="match status" value="1"/>
</dbReference>
<dbReference type="Gene3D" id="2.40.50.40">
    <property type="match status" value="1"/>
</dbReference>
<dbReference type="PROSITE" id="PS50013">
    <property type="entry name" value="CHROMO_2"/>
    <property type="match status" value="1"/>
</dbReference>
<evidence type="ECO:0000256" key="3">
    <source>
        <dbReference type="SAM" id="MobiDB-lite"/>
    </source>
</evidence>
<dbReference type="InterPro" id="IPR023780">
    <property type="entry name" value="Chromo_domain"/>
</dbReference>
<reference evidence="5 7" key="1">
    <citation type="journal article" date="2017" name="Nature">
        <title>The sunflower genome provides insights into oil metabolism, flowering and Asterid evolution.</title>
        <authorList>
            <person name="Badouin H."/>
            <person name="Gouzy J."/>
            <person name="Grassa C.J."/>
            <person name="Murat F."/>
            <person name="Staton S.E."/>
            <person name="Cottret L."/>
            <person name="Lelandais-Briere C."/>
            <person name="Owens G.L."/>
            <person name="Carrere S."/>
            <person name="Mayjonade B."/>
            <person name="Legrand L."/>
            <person name="Gill N."/>
            <person name="Kane N.C."/>
            <person name="Bowers J.E."/>
            <person name="Hubner S."/>
            <person name="Bellec A."/>
            <person name="Berard A."/>
            <person name="Berges H."/>
            <person name="Blanchet N."/>
            <person name="Boniface M.C."/>
            <person name="Brunel D."/>
            <person name="Catrice O."/>
            <person name="Chaidir N."/>
            <person name="Claudel C."/>
            <person name="Donnadieu C."/>
            <person name="Faraut T."/>
            <person name="Fievet G."/>
            <person name="Helmstetter N."/>
            <person name="King M."/>
            <person name="Knapp S.J."/>
            <person name="Lai Z."/>
            <person name="Le Paslier M.C."/>
            <person name="Lippi Y."/>
            <person name="Lorenzon L."/>
            <person name="Mandel J.R."/>
            <person name="Marage G."/>
            <person name="Marchand G."/>
            <person name="Marquand E."/>
            <person name="Bret-Mestries E."/>
            <person name="Morien E."/>
            <person name="Nambeesan S."/>
            <person name="Nguyen T."/>
            <person name="Pegot-Espagnet P."/>
            <person name="Pouilly N."/>
            <person name="Raftis F."/>
            <person name="Sallet E."/>
            <person name="Schiex T."/>
            <person name="Thomas J."/>
            <person name="Vandecasteele C."/>
            <person name="Vares D."/>
            <person name="Vear F."/>
            <person name="Vautrin S."/>
            <person name="Crespi M."/>
            <person name="Mangin B."/>
            <person name="Burke J.M."/>
            <person name="Salse J."/>
            <person name="Munos S."/>
            <person name="Vincourt P."/>
            <person name="Rieseberg L.H."/>
            <person name="Langlade N.B."/>
        </authorList>
    </citation>
    <scope>NUCLEOTIDE SEQUENCE [LARGE SCALE GENOMIC DNA]</scope>
    <source>
        <strain evidence="7">cv. SF193</strain>
        <tissue evidence="5">Leaves</tissue>
    </source>
</reference>
<organism evidence="6 7">
    <name type="scientific">Helianthus annuus</name>
    <name type="common">Common sunflower</name>
    <dbReference type="NCBI Taxonomy" id="4232"/>
    <lineage>
        <taxon>Eukaryota</taxon>
        <taxon>Viridiplantae</taxon>
        <taxon>Streptophyta</taxon>
        <taxon>Embryophyta</taxon>
        <taxon>Tracheophyta</taxon>
        <taxon>Spermatophyta</taxon>
        <taxon>Magnoliopsida</taxon>
        <taxon>eudicotyledons</taxon>
        <taxon>Gunneridae</taxon>
        <taxon>Pentapetalae</taxon>
        <taxon>asterids</taxon>
        <taxon>campanulids</taxon>
        <taxon>Asterales</taxon>
        <taxon>Asteraceae</taxon>
        <taxon>Asteroideae</taxon>
        <taxon>Heliantheae alliance</taxon>
        <taxon>Heliantheae</taxon>
        <taxon>Helianthus</taxon>
    </lineage>
</organism>
<evidence type="ECO:0000256" key="2">
    <source>
        <dbReference type="ARBA" id="ARBA00023242"/>
    </source>
</evidence>
<dbReference type="Proteomes" id="UP000215914">
    <property type="component" value="Chromosome 4"/>
</dbReference>
<reference evidence="5" key="3">
    <citation type="submission" date="2020-06" db="EMBL/GenBank/DDBJ databases">
        <title>Helianthus annuus Genome sequencing and assembly Release 2.</title>
        <authorList>
            <person name="Gouzy J."/>
            <person name="Langlade N."/>
            <person name="Munos S."/>
        </authorList>
    </citation>
    <scope>NUCLEOTIDE SEQUENCE</scope>
    <source>
        <tissue evidence="5">Leaves</tissue>
    </source>
</reference>
<comment type="subcellular location">
    <subcellularLocation>
        <location evidence="1">Nucleus</location>
    </subcellularLocation>
</comment>
<sequence>MNGVQEDNSRPILADEFYQVEAIRKKRCHKGKVQYLVKWFGWPENTNTWEPMENLLSCSDLVDKFEESLRSERPTNRPSQASSSTATTKPTRCTLVGAPGKPYSRHP</sequence>
<evidence type="ECO:0000313" key="7">
    <source>
        <dbReference type="Proteomes" id="UP000215914"/>
    </source>
</evidence>
<dbReference type="PRINTS" id="PR00504">
    <property type="entry name" value="CHROMODOMAIN"/>
</dbReference>
<evidence type="ECO:0000313" key="6">
    <source>
        <dbReference type="EMBL" id="OTG29019.1"/>
    </source>
</evidence>
<evidence type="ECO:0000313" key="5">
    <source>
        <dbReference type="EMBL" id="KAF5811332.1"/>
    </source>
</evidence>
<dbReference type="SUPFAM" id="SSF54160">
    <property type="entry name" value="Chromo domain-like"/>
    <property type="match status" value="1"/>
</dbReference>
<dbReference type="EMBL" id="MNCJ02000319">
    <property type="protein sequence ID" value="KAF5811332.1"/>
    <property type="molecule type" value="Genomic_DNA"/>
</dbReference>
<dbReference type="GO" id="GO:0005634">
    <property type="term" value="C:nucleus"/>
    <property type="evidence" value="ECO:0007669"/>
    <property type="project" value="UniProtKB-SubCell"/>
</dbReference>
<dbReference type="Pfam" id="PF00385">
    <property type="entry name" value="Chromo"/>
    <property type="match status" value="1"/>
</dbReference>
<dbReference type="InterPro" id="IPR017984">
    <property type="entry name" value="Chromo_dom_subgr"/>
</dbReference>
<dbReference type="Gramene" id="mRNA:HanXRQr2_Chr04g0180211">
    <property type="protein sequence ID" value="mRNA:HanXRQr2_Chr04g0180211"/>
    <property type="gene ID" value="HanXRQr2_Chr04g0180211"/>
</dbReference>
<evidence type="ECO:0000256" key="1">
    <source>
        <dbReference type="ARBA" id="ARBA00004123"/>
    </source>
</evidence>
<dbReference type="AlphaFoldDB" id="A0A251V163"/>
<accession>A0A251V163</accession>
<feature type="region of interest" description="Disordered" evidence="3">
    <location>
        <begin position="67"/>
        <end position="107"/>
    </location>
</feature>
<dbReference type="EMBL" id="CM007893">
    <property type="protein sequence ID" value="OTG29019.1"/>
    <property type="molecule type" value="Genomic_DNA"/>
</dbReference>
<keyword evidence="7" id="KW-1185">Reference proteome</keyword>
<dbReference type="InParanoid" id="A0A251V163"/>
<reference evidence="6" key="2">
    <citation type="submission" date="2017-02" db="EMBL/GenBank/DDBJ databases">
        <title>Sunflower complete genome.</title>
        <authorList>
            <person name="Langlade N."/>
            <person name="Munos S."/>
        </authorList>
    </citation>
    <scope>NUCLEOTIDE SEQUENCE [LARGE SCALE GENOMIC DNA]</scope>
    <source>
        <tissue evidence="6">Leaves</tissue>
    </source>
</reference>
<protein>
    <submittedName>
        <fullName evidence="5">Chromatin remodeling &amp; transcriptional activation CHROMO-DOMAIN family</fullName>
    </submittedName>
    <submittedName>
        <fullName evidence="6">Putative chromo domain-containing protein</fullName>
    </submittedName>
</protein>
<proteinExistence type="predicted"/>
<feature type="compositionally biased region" description="Polar residues" evidence="3">
    <location>
        <begin position="76"/>
        <end position="91"/>
    </location>
</feature>
<dbReference type="SMART" id="SM00298">
    <property type="entry name" value="CHROMO"/>
    <property type="match status" value="1"/>
</dbReference>
<gene>
    <name evidence="6" type="ORF">HannXRQ_Chr04g0117671</name>
    <name evidence="5" type="ORF">HanXRQr2_Chr04g0180211</name>
</gene>
<evidence type="ECO:0000259" key="4">
    <source>
        <dbReference type="PROSITE" id="PS50013"/>
    </source>
</evidence>
<dbReference type="InterPro" id="IPR016197">
    <property type="entry name" value="Chromo-like_dom_sf"/>
</dbReference>
<keyword evidence="2" id="KW-0539">Nucleus</keyword>